<evidence type="ECO:0000256" key="1">
    <source>
        <dbReference type="SAM" id="MobiDB-lite"/>
    </source>
</evidence>
<dbReference type="PANTHER" id="PTHR46424:SF1">
    <property type="entry name" value="UBX DOMAIN-CONTAINING PROTEIN 4"/>
    <property type="match status" value="1"/>
</dbReference>
<sequence length="457" mass="49864">MFYQGDLQSGISKAVQEAKLVACFVTDNGEESQLWENEFLQEENLRYSLSSQTILLRLVAGSTEAGYLAAIFPLPKNPTLVLIKNGELKEYLSAGVSKEEFFRRMNLALGAVQTTTSQSTPANPARPTPDPNQDSSPSQLPTSSNSSLPSRSQATASTNTPSESRAAEETADENRAHLEAEKKALQAKEEARRAAQIRARRDEVEGVASKSSADKKYAMMQKKRAQDARDERARILKRVEDDKAERRERKAEAKALADGSALPTGPSSTQQAKATNSAECALQIRLFDGSTIRNRFPSSASLRKDVRPWIDEKMTVDQPYNFKQVLTPLPNKTIETSEEEETLQSLCPSATLILVPIAAYTSAYEGGTGLVSRGVSAGYGLVSSGLGIVTGLLGGFLGGGGRVEEHQQAPTSASRPNTSINVRTLRDQQPSKDDQQFYNGNALNFEPRKDEDDKKED</sequence>
<dbReference type="SMART" id="SM00166">
    <property type="entry name" value="UBX"/>
    <property type="match status" value="1"/>
</dbReference>
<dbReference type="PROSITE" id="PS50033">
    <property type="entry name" value="UBX"/>
    <property type="match status" value="1"/>
</dbReference>
<feature type="compositionally biased region" description="Polar residues" evidence="1">
    <location>
        <begin position="265"/>
        <end position="275"/>
    </location>
</feature>
<dbReference type="EMBL" id="KZ613939">
    <property type="protein sequence ID" value="PMD46392.1"/>
    <property type="molecule type" value="Genomic_DNA"/>
</dbReference>
<reference evidence="3 4" key="1">
    <citation type="submission" date="2016-04" db="EMBL/GenBank/DDBJ databases">
        <title>A degradative enzymes factory behind the ericoid mycorrhizal symbiosis.</title>
        <authorList>
            <consortium name="DOE Joint Genome Institute"/>
            <person name="Martino E."/>
            <person name="Morin E."/>
            <person name="Grelet G."/>
            <person name="Kuo A."/>
            <person name="Kohler A."/>
            <person name="Daghino S."/>
            <person name="Barry K."/>
            <person name="Choi C."/>
            <person name="Cichocki N."/>
            <person name="Clum A."/>
            <person name="Copeland A."/>
            <person name="Hainaut M."/>
            <person name="Haridas S."/>
            <person name="Labutti K."/>
            <person name="Lindquist E."/>
            <person name="Lipzen A."/>
            <person name="Khouja H.-R."/>
            <person name="Murat C."/>
            <person name="Ohm R."/>
            <person name="Olson A."/>
            <person name="Spatafora J."/>
            <person name="Veneault-Fourrey C."/>
            <person name="Henrissat B."/>
            <person name="Grigoriev I."/>
            <person name="Martin F."/>
            <person name="Perotto S."/>
        </authorList>
    </citation>
    <scope>NUCLEOTIDE SEQUENCE [LARGE SCALE GENOMIC DNA]</scope>
    <source>
        <strain evidence="3 4">F</strain>
    </source>
</reference>
<dbReference type="OrthoDB" id="2445133at2759"/>
<evidence type="ECO:0000313" key="4">
    <source>
        <dbReference type="Proteomes" id="UP000235786"/>
    </source>
</evidence>
<feature type="region of interest" description="Disordered" evidence="1">
    <location>
        <begin position="114"/>
        <end position="275"/>
    </location>
</feature>
<dbReference type="InterPro" id="IPR001012">
    <property type="entry name" value="UBX_dom"/>
</dbReference>
<proteinExistence type="predicted"/>
<keyword evidence="4" id="KW-1185">Reference proteome</keyword>
<feature type="compositionally biased region" description="Low complexity" evidence="1">
    <location>
        <begin position="135"/>
        <end position="153"/>
    </location>
</feature>
<dbReference type="SUPFAM" id="SSF54236">
    <property type="entry name" value="Ubiquitin-like"/>
    <property type="match status" value="1"/>
</dbReference>
<dbReference type="Proteomes" id="UP000235786">
    <property type="component" value="Unassembled WGS sequence"/>
</dbReference>
<dbReference type="InterPro" id="IPR029071">
    <property type="entry name" value="Ubiquitin-like_domsf"/>
</dbReference>
<dbReference type="AlphaFoldDB" id="A0A2J6S6J5"/>
<protein>
    <recommendedName>
        <fullName evidence="2">UBX domain-containing protein</fullName>
    </recommendedName>
</protein>
<feature type="compositionally biased region" description="Polar residues" evidence="1">
    <location>
        <begin position="408"/>
        <end position="422"/>
    </location>
</feature>
<dbReference type="Pfam" id="PF23187">
    <property type="entry name" value="UBX7_N"/>
    <property type="match status" value="1"/>
</dbReference>
<dbReference type="Pfam" id="PF00789">
    <property type="entry name" value="UBX"/>
    <property type="match status" value="1"/>
</dbReference>
<feature type="compositionally biased region" description="Basic and acidic residues" evidence="1">
    <location>
        <begin position="165"/>
        <end position="204"/>
    </location>
</feature>
<feature type="domain" description="UBX" evidence="2">
    <location>
        <begin position="275"/>
        <end position="356"/>
    </location>
</feature>
<evidence type="ECO:0000313" key="3">
    <source>
        <dbReference type="EMBL" id="PMD46392.1"/>
    </source>
</evidence>
<feature type="compositionally biased region" description="Basic and acidic residues" evidence="1">
    <location>
        <begin position="446"/>
        <end position="457"/>
    </location>
</feature>
<accession>A0A2J6S6J5</accession>
<feature type="region of interest" description="Disordered" evidence="1">
    <location>
        <begin position="403"/>
        <end position="457"/>
    </location>
</feature>
<dbReference type="Gene3D" id="3.10.20.90">
    <property type="entry name" value="Phosphatidylinositol 3-kinase Catalytic Subunit, Chain A, domain 1"/>
    <property type="match status" value="1"/>
</dbReference>
<evidence type="ECO:0000259" key="2">
    <source>
        <dbReference type="PROSITE" id="PS50033"/>
    </source>
</evidence>
<dbReference type="GO" id="GO:0005783">
    <property type="term" value="C:endoplasmic reticulum"/>
    <property type="evidence" value="ECO:0007669"/>
    <property type="project" value="TreeGrafter"/>
</dbReference>
<feature type="compositionally biased region" description="Basic and acidic residues" evidence="1">
    <location>
        <begin position="224"/>
        <end position="255"/>
    </location>
</feature>
<organism evidence="3 4">
    <name type="scientific">Hyaloscypha variabilis (strain UAMH 11265 / GT02V1 / F)</name>
    <name type="common">Meliniomyces variabilis</name>
    <dbReference type="NCBI Taxonomy" id="1149755"/>
    <lineage>
        <taxon>Eukaryota</taxon>
        <taxon>Fungi</taxon>
        <taxon>Dikarya</taxon>
        <taxon>Ascomycota</taxon>
        <taxon>Pezizomycotina</taxon>
        <taxon>Leotiomycetes</taxon>
        <taxon>Helotiales</taxon>
        <taxon>Hyaloscyphaceae</taxon>
        <taxon>Hyaloscypha</taxon>
        <taxon>Hyaloscypha variabilis</taxon>
    </lineage>
</organism>
<feature type="compositionally biased region" description="Basic and acidic residues" evidence="1">
    <location>
        <begin position="424"/>
        <end position="435"/>
    </location>
</feature>
<dbReference type="CDD" id="cd01767">
    <property type="entry name" value="UBX"/>
    <property type="match status" value="1"/>
</dbReference>
<dbReference type="STRING" id="1149755.A0A2J6S6J5"/>
<dbReference type="PANTHER" id="PTHR46424">
    <property type="entry name" value="UBX DOMAIN-CONTAINING PROTEIN 4"/>
    <property type="match status" value="1"/>
</dbReference>
<name>A0A2J6S6J5_HYAVF</name>
<gene>
    <name evidence="3" type="ORF">L207DRAFT_628942</name>
</gene>
<feature type="compositionally biased region" description="Polar residues" evidence="1">
    <location>
        <begin position="154"/>
        <end position="163"/>
    </location>
</feature>
<dbReference type="GO" id="GO:0036503">
    <property type="term" value="P:ERAD pathway"/>
    <property type="evidence" value="ECO:0007669"/>
    <property type="project" value="TreeGrafter"/>
</dbReference>